<dbReference type="Gene3D" id="3.40.30.10">
    <property type="entry name" value="Glutaredoxin"/>
    <property type="match status" value="1"/>
</dbReference>
<dbReference type="EMBL" id="AJWN02000109">
    <property type="protein sequence ID" value="OEE57390.1"/>
    <property type="molecule type" value="Genomic_DNA"/>
</dbReference>
<dbReference type="CDD" id="cd02976">
    <property type="entry name" value="NrdH"/>
    <property type="match status" value="1"/>
</dbReference>
<protein>
    <submittedName>
        <fullName evidence="2">NrdH-redoxin</fullName>
    </submittedName>
</protein>
<dbReference type="RefSeq" id="WP_016958274.1">
    <property type="nucleotide sequence ID" value="NZ_AJWN02000109.1"/>
</dbReference>
<comment type="caution">
    <text evidence="2">The sequence shown here is derived from an EMBL/GenBank/DDBJ whole genome shotgun (WGS) entry which is preliminary data.</text>
</comment>
<dbReference type="InterPro" id="IPR002109">
    <property type="entry name" value="Glutaredoxin"/>
</dbReference>
<dbReference type="SUPFAM" id="SSF52833">
    <property type="entry name" value="Thioredoxin-like"/>
    <property type="match status" value="1"/>
</dbReference>
<dbReference type="AlphaFoldDB" id="A0A1E5BW00"/>
<reference evidence="2 3" key="1">
    <citation type="journal article" date="2012" name="Science">
        <title>Ecological populations of bacteria act as socially cohesive units of antibiotic production and resistance.</title>
        <authorList>
            <person name="Cordero O.X."/>
            <person name="Wildschutte H."/>
            <person name="Kirkup B."/>
            <person name="Proehl S."/>
            <person name="Ngo L."/>
            <person name="Hussain F."/>
            <person name="Le Roux F."/>
            <person name="Mincer T."/>
            <person name="Polz M.F."/>
        </authorList>
    </citation>
    <scope>NUCLEOTIDE SEQUENCE [LARGE SCALE GENOMIC DNA]</scope>
    <source>
        <strain evidence="2 3">FF-454</strain>
    </source>
</reference>
<dbReference type="PROSITE" id="PS51354">
    <property type="entry name" value="GLUTAREDOXIN_2"/>
    <property type="match status" value="1"/>
</dbReference>
<gene>
    <name evidence="2" type="ORF">A1OK_17340</name>
</gene>
<accession>A0A1E5BW00</accession>
<name>A0A1E5BW00_9GAMM</name>
<evidence type="ECO:0000259" key="1">
    <source>
        <dbReference type="Pfam" id="PF00462"/>
    </source>
</evidence>
<proteinExistence type="predicted"/>
<evidence type="ECO:0000313" key="3">
    <source>
        <dbReference type="Proteomes" id="UP000095039"/>
    </source>
</evidence>
<feature type="domain" description="Glutaredoxin" evidence="1">
    <location>
        <begin position="4"/>
        <end position="60"/>
    </location>
</feature>
<sequence length="74" mass="8161">MIKIVIYTSKSCAHCQAAKQFFDSKKMTYRLCDVGTPRGRKEHAALGARGVPVIKIGDKVLHGFSVKAVERALK</sequence>
<dbReference type="Proteomes" id="UP000095039">
    <property type="component" value="Unassembled WGS sequence"/>
</dbReference>
<dbReference type="Pfam" id="PF00462">
    <property type="entry name" value="Glutaredoxin"/>
    <property type="match status" value="1"/>
</dbReference>
<keyword evidence="3" id="KW-1185">Reference proteome</keyword>
<evidence type="ECO:0000313" key="2">
    <source>
        <dbReference type="EMBL" id="OEE57390.1"/>
    </source>
</evidence>
<dbReference type="InterPro" id="IPR036249">
    <property type="entry name" value="Thioredoxin-like_sf"/>
</dbReference>
<organism evidence="2 3">
    <name type="scientific">Enterovibrio norvegicus FF-454</name>
    <dbReference type="NCBI Taxonomy" id="1185651"/>
    <lineage>
        <taxon>Bacteria</taxon>
        <taxon>Pseudomonadati</taxon>
        <taxon>Pseudomonadota</taxon>
        <taxon>Gammaproteobacteria</taxon>
        <taxon>Vibrionales</taxon>
        <taxon>Vibrionaceae</taxon>
        <taxon>Enterovibrio</taxon>
    </lineage>
</organism>